<dbReference type="Gene3D" id="2.40.260.10">
    <property type="entry name" value="Sortase"/>
    <property type="match status" value="1"/>
</dbReference>
<accession>A0A0G0KJM3</accession>
<comment type="caution">
    <text evidence="3">The sequence shown here is derived from an EMBL/GenBank/DDBJ whole genome shotgun (WGS) entry which is preliminary data.</text>
</comment>
<dbReference type="Proteomes" id="UP000034324">
    <property type="component" value="Unassembled WGS sequence"/>
</dbReference>
<evidence type="ECO:0000256" key="2">
    <source>
        <dbReference type="SAM" id="Phobius"/>
    </source>
</evidence>
<dbReference type="NCBIfam" id="TIGR01076">
    <property type="entry name" value="sortase_fam"/>
    <property type="match status" value="1"/>
</dbReference>
<feature type="transmembrane region" description="Helical" evidence="2">
    <location>
        <begin position="7"/>
        <end position="31"/>
    </location>
</feature>
<reference evidence="3 4" key="1">
    <citation type="journal article" date="2015" name="Nature">
        <title>rRNA introns, odd ribosomes, and small enigmatic genomes across a large radiation of phyla.</title>
        <authorList>
            <person name="Brown C.T."/>
            <person name="Hug L.A."/>
            <person name="Thomas B.C."/>
            <person name="Sharon I."/>
            <person name="Castelle C.J."/>
            <person name="Singh A."/>
            <person name="Wilkins M.J."/>
            <person name="Williams K.H."/>
            <person name="Banfield J.F."/>
        </authorList>
    </citation>
    <scope>NUCLEOTIDE SEQUENCE [LARGE SCALE GENOMIC DNA]</scope>
</reference>
<dbReference type="EMBL" id="LBVC01000006">
    <property type="protein sequence ID" value="KKQ78977.1"/>
    <property type="molecule type" value="Genomic_DNA"/>
</dbReference>
<keyword evidence="2" id="KW-0812">Transmembrane</keyword>
<dbReference type="GO" id="GO:0016787">
    <property type="term" value="F:hydrolase activity"/>
    <property type="evidence" value="ECO:0007669"/>
    <property type="project" value="UniProtKB-KW"/>
</dbReference>
<dbReference type="InterPro" id="IPR023365">
    <property type="entry name" value="Sortase_dom-sf"/>
</dbReference>
<keyword evidence="2" id="KW-0472">Membrane</keyword>
<dbReference type="Pfam" id="PF04203">
    <property type="entry name" value="Sortase"/>
    <property type="match status" value="1"/>
</dbReference>
<protein>
    <submittedName>
        <fullName evidence="3">Sortase family protein</fullName>
    </submittedName>
</protein>
<gene>
    <name evidence="3" type="ORF">US99_C0006G0015</name>
</gene>
<evidence type="ECO:0000313" key="3">
    <source>
        <dbReference type="EMBL" id="KKQ78977.1"/>
    </source>
</evidence>
<evidence type="ECO:0000256" key="1">
    <source>
        <dbReference type="ARBA" id="ARBA00022801"/>
    </source>
</evidence>
<dbReference type="AlphaFoldDB" id="A0A0G0KJM3"/>
<evidence type="ECO:0000313" key="4">
    <source>
        <dbReference type="Proteomes" id="UP000034324"/>
    </source>
</evidence>
<sequence length="227" mass="24830">MSKKFKLVLFIRFLGNALFLAGIIGFIFMFGPLISAEAKYRVDKIKGVKRTVPNIVVSSQSTGSGDINFGVLANPSETSIIPVSTEYGIVIEKINANAMIVAGVNPAREKEYVKALSLGVAEALGSTPPGEPGNLYLFSHSTDAPWNIVRFNAAFYLLKELEAGDKVIVFYKNRRFDYVVFDKSVVSPNDVSYLTNQYDAPVLTLQTCDPPGTLLNRLIVRAKLVSS</sequence>
<keyword evidence="1" id="KW-0378">Hydrolase</keyword>
<proteinExistence type="predicted"/>
<name>A0A0G0KJM3_9BACT</name>
<dbReference type="InterPro" id="IPR005754">
    <property type="entry name" value="Sortase"/>
</dbReference>
<keyword evidence="2" id="KW-1133">Transmembrane helix</keyword>
<dbReference type="SUPFAM" id="SSF63817">
    <property type="entry name" value="Sortase"/>
    <property type="match status" value="1"/>
</dbReference>
<organism evidence="3 4">
    <name type="scientific">Candidatus Daviesbacteria bacterium GW2011_GWF2_38_6</name>
    <dbReference type="NCBI Taxonomy" id="1618432"/>
    <lineage>
        <taxon>Bacteria</taxon>
        <taxon>Candidatus Daviesiibacteriota</taxon>
    </lineage>
</organism>